<dbReference type="PANTHER" id="PTHR43344">
    <property type="entry name" value="PHOSPHOSERINE PHOSPHATASE"/>
    <property type="match status" value="1"/>
</dbReference>
<evidence type="ECO:0000313" key="14">
    <source>
        <dbReference type="Proteomes" id="UP001595997"/>
    </source>
</evidence>
<evidence type="ECO:0000256" key="7">
    <source>
        <dbReference type="ARBA" id="ARBA00022801"/>
    </source>
</evidence>
<evidence type="ECO:0000256" key="3">
    <source>
        <dbReference type="ARBA" id="ARBA00009184"/>
    </source>
</evidence>
<organism evidence="13 14">
    <name type="scientific">Streptomyces ovatisporus</name>
    <dbReference type="NCBI Taxonomy" id="1128682"/>
    <lineage>
        <taxon>Bacteria</taxon>
        <taxon>Bacillati</taxon>
        <taxon>Actinomycetota</taxon>
        <taxon>Actinomycetes</taxon>
        <taxon>Kitasatosporales</taxon>
        <taxon>Streptomycetaceae</taxon>
        <taxon>Streptomyces</taxon>
    </lineage>
</organism>
<name>A0ABV9A8C3_9ACTN</name>
<dbReference type="GO" id="GO:0016787">
    <property type="term" value="F:hydrolase activity"/>
    <property type="evidence" value="ECO:0007669"/>
    <property type="project" value="UniProtKB-KW"/>
</dbReference>
<evidence type="ECO:0000256" key="11">
    <source>
        <dbReference type="ARBA" id="ARBA00048523"/>
    </source>
</evidence>
<sequence length="270" mass="28370">MAPPSQSTTSKPRVPPAGRRPRLHLFDLDGTLIHGSSAAVEISRQLGLDREIRELELAFSAGALTPPQFAARACGLWSQLTEEHVARAFVEAPWLAGIREVWGDIRERGEHCAVVSLSPDFFVSRLLRQAPPSSGENSAAPGAPTADSATDSGTATASGASGTGAGSVRTGADAAYGSRWPAIPFREPVNPAGILSAAAKVRIADELCAQFGVSRNDCVAYGDSMSDAELFAEVPVSVAVNADRHLQGLASFEYCGRDLREAYGLVGTRP</sequence>
<comment type="similarity">
    <text evidence="3">Belongs to the HAD-like hydrolase superfamily. SerB family.</text>
</comment>
<keyword evidence="5" id="KW-0028">Amino-acid biosynthesis</keyword>
<comment type="catalytic activity">
    <reaction evidence="11">
        <text>O-phospho-D-serine + H2O = D-serine + phosphate</text>
        <dbReference type="Rhea" id="RHEA:24873"/>
        <dbReference type="ChEBI" id="CHEBI:15377"/>
        <dbReference type="ChEBI" id="CHEBI:35247"/>
        <dbReference type="ChEBI" id="CHEBI:43474"/>
        <dbReference type="ChEBI" id="CHEBI:58680"/>
        <dbReference type="EC" id="3.1.3.3"/>
    </reaction>
</comment>
<dbReference type="InterPro" id="IPR050582">
    <property type="entry name" value="HAD-like_SerB"/>
</dbReference>
<feature type="region of interest" description="Disordered" evidence="12">
    <location>
        <begin position="132"/>
        <end position="168"/>
    </location>
</feature>
<evidence type="ECO:0000256" key="9">
    <source>
        <dbReference type="ARBA" id="ARBA00023299"/>
    </source>
</evidence>
<evidence type="ECO:0000256" key="8">
    <source>
        <dbReference type="ARBA" id="ARBA00022842"/>
    </source>
</evidence>
<evidence type="ECO:0000256" key="4">
    <source>
        <dbReference type="ARBA" id="ARBA00012640"/>
    </source>
</evidence>
<accession>A0ABV9A8C3</accession>
<evidence type="ECO:0000256" key="10">
    <source>
        <dbReference type="ARBA" id="ARBA00048138"/>
    </source>
</evidence>
<comment type="cofactor">
    <cofactor evidence="1">
        <name>Mg(2+)</name>
        <dbReference type="ChEBI" id="CHEBI:18420"/>
    </cofactor>
</comment>
<keyword evidence="8" id="KW-0460">Magnesium</keyword>
<keyword evidence="7 13" id="KW-0378">Hydrolase</keyword>
<evidence type="ECO:0000256" key="12">
    <source>
        <dbReference type="SAM" id="MobiDB-lite"/>
    </source>
</evidence>
<comment type="caution">
    <text evidence="13">The sequence shown here is derived from an EMBL/GenBank/DDBJ whole genome shotgun (WGS) entry which is preliminary data.</text>
</comment>
<dbReference type="InterPro" id="IPR036412">
    <property type="entry name" value="HAD-like_sf"/>
</dbReference>
<feature type="compositionally biased region" description="Low complexity" evidence="12">
    <location>
        <begin position="145"/>
        <end position="160"/>
    </location>
</feature>
<dbReference type="Proteomes" id="UP001595997">
    <property type="component" value="Unassembled WGS sequence"/>
</dbReference>
<evidence type="ECO:0000313" key="13">
    <source>
        <dbReference type="EMBL" id="MFC4495537.1"/>
    </source>
</evidence>
<gene>
    <name evidence="13" type="ORF">ACFPA8_15505</name>
</gene>
<dbReference type="Pfam" id="PF08282">
    <property type="entry name" value="Hydrolase_3"/>
    <property type="match status" value="1"/>
</dbReference>
<comment type="pathway">
    <text evidence="2">Amino-acid biosynthesis; L-serine biosynthesis; L-serine from 3-phospho-D-glycerate: step 3/3.</text>
</comment>
<dbReference type="Pfam" id="PF12710">
    <property type="entry name" value="HAD"/>
    <property type="match status" value="1"/>
</dbReference>
<evidence type="ECO:0000256" key="2">
    <source>
        <dbReference type="ARBA" id="ARBA00005135"/>
    </source>
</evidence>
<dbReference type="EC" id="3.1.3.3" evidence="4"/>
<dbReference type="RefSeq" id="WP_386448497.1">
    <property type="nucleotide sequence ID" value="NZ_JBHSFH010000007.1"/>
</dbReference>
<keyword evidence="9" id="KW-0718">Serine biosynthesis</keyword>
<dbReference type="EMBL" id="JBHSFH010000007">
    <property type="protein sequence ID" value="MFC4495537.1"/>
    <property type="molecule type" value="Genomic_DNA"/>
</dbReference>
<evidence type="ECO:0000256" key="6">
    <source>
        <dbReference type="ARBA" id="ARBA00022723"/>
    </source>
</evidence>
<dbReference type="Gene3D" id="3.40.50.1000">
    <property type="entry name" value="HAD superfamily/HAD-like"/>
    <property type="match status" value="1"/>
</dbReference>
<dbReference type="PANTHER" id="PTHR43344:SF2">
    <property type="entry name" value="PHOSPHOSERINE PHOSPHATASE"/>
    <property type="match status" value="1"/>
</dbReference>
<keyword evidence="14" id="KW-1185">Reference proteome</keyword>
<comment type="catalytic activity">
    <reaction evidence="10">
        <text>O-phospho-L-serine + H2O = L-serine + phosphate</text>
        <dbReference type="Rhea" id="RHEA:21208"/>
        <dbReference type="ChEBI" id="CHEBI:15377"/>
        <dbReference type="ChEBI" id="CHEBI:33384"/>
        <dbReference type="ChEBI" id="CHEBI:43474"/>
        <dbReference type="ChEBI" id="CHEBI:57524"/>
        <dbReference type="EC" id="3.1.3.3"/>
    </reaction>
</comment>
<protein>
    <recommendedName>
        <fullName evidence="4">phosphoserine phosphatase</fullName>
        <ecNumber evidence="4">3.1.3.3</ecNumber>
    </recommendedName>
</protein>
<proteinExistence type="inferred from homology"/>
<dbReference type="SUPFAM" id="SSF56784">
    <property type="entry name" value="HAD-like"/>
    <property type="match status" value="1"/>
</dbReference>
<evidence type="ECO:0000256" key="1">
    <source>
        <dbReference type="ARBA" id="ARBA00001946"/>
    </source>
</evidence>
<evidence type="ECO:0000256" key="5">
    <source>
        <dbReference type="ARBA" id="ARBA00022605"/>
    </source>
</evidence>
<keyword evidence="6" id="KW-0479">Metal-binding</keyword>
<dbReference type="InterPro" id="IPR023214">
    <property type="entry name" value="HAD_sf"/>
</dbReference>
<reference evidence="14" key="1">
    <citation type="journal article" date="2019" name="Int. J. Syst. Evol. Microbiol.">
        <title>The Global Catalogue of Microorganisms (GCM) 10K type strain sequencing project: providing services to taxonomists for standard genome sequencing and annotation.</title>
        <authorList>
            <consortium name="The Broad Institute Genomics Platform"/>
            <consortium name="The Broad Institute Genome Sequencing Center for Infectious Disease"/>
            <person name="Wu L."/>
            <person name="Ma J."/>
        </authorList>
    </citation>
    <scope>NUCLEOTIDE SEQUENCE [LARGE SCALE GENOMIC DNA]</scope>
    <source>
        <strain evidence="14">CGMCC 4.7357</strain>
    </source>
</reference>